<evidence type="ECO:0000256" key="3">
    <source>
        <dbReference type="ARBA" id="ARBA00022801"/>
    </source>
</evidence>
<dbReference type="InterPro" id="IPR011545">
    <property type="entry name" value="DEAD/DEAH_box_helicase_dom"/>
</dbReference>
<dbReference type="SUPFAM" id="SSF143517">
    <property type="entry name" value="TRCF domain-like"/>
    <property type="match status" value="1"/>
</dbReference>
<evidence type="ECO:0000313" key="11">
    <source>
        <dbReference type="EMBL" id="KAG0586932.1"/>
    </source>
</evidence>
<dbReference type="PROSITE" id="PS51192">
    <property type="entry name" value="HELICASE_ATP_BIND_1"/>
    <property type="match status" value="1"/>
</dbReference>
<name>A0A8T0IUW8_CERPU</name>
<dbReference type="InterPro" id="IPR014001">
    <property type="entry name" value="Helicase_ATP-bd"/>
</dbReference>
<dbReference type="SMART" id="SM00490">
    <property type="entry name" value="HELICc"/>
    <property type="match status" value="1"/>
</dbReference>
<feature type="compositionally biased region" description="Polar residues" evidence="8">
    <location>
        <begin position="212"/>
        <end position="239"/>
    </location>
</feature>
<dbReference type="Pfam" id="PF00270">
    <property type="entry name" value="DEAD"/>
    <property type="match status" value="1"/>
</dbReference>
<evidence type="ECO:0000259" key="9">
    <source>
        <dbReference type="PROSITE" id="PS51192"/>
    </source>
</evidence>
<dbReference type="Gene3D" id="3.90.1150.50">
    <property type="entry name" value="Transcription-repair-coupling factor, D7 domain"/>
    <property type="match status" value="1"/>
</dbReference>
<feature type="compositionally biased region" description="Low complexity" evidence="8">
    <location>
        <begin position="141"/>
        <end position="153"/>
    </location>
</feature>
<dbReference type="InterPro" id="IPR047112">
    <property type="entry name" value="RecG/Mfd"/>
</dbReference>
<comment type="caution">
    <text evidence="11">The sequence shown here is derived from an EMBL/GenBank/DDBJ whole genome shotgun (WGS) entry which is preliminary data.</text>
</comment>
<evidence type="ECO:0000256" key="8">
    <source>
        <dbReference type="SAM" id="MobiDB-lite"/>
    </source>
</evidence>
<dbReference type="InterPro" id="IPR036101">
    <property type="entry name" value="CarD-like/TRCF_RID_sf"/>
</dbReference>
<dbReference type="GO" id="GO:0003677">
    <property type="term" value="F:DNA binding"/>
    <property type="evidence" value="ECO:0007669"/>
    <property type="project" value="UniProtKB-KW"/>
</dbReference>
<dbReference type="SMART" id="SM00487">
    <property type="entry name" value="DEXDc"/>
    <property type="match status" value="1"/>
</dbReference>
<reference evidence="11" key="1">
    <citation type="submission" date="2020-06" db="EMBL/GenBank/DDBJ databases">
        <title>WGS assembly of Ceratodon purpureus strain R40.</title>
        <authorList>
            <person name="Carey S.B."/>
            <person name="Jenkins J."/>
            <person name="Shu S."/>
            <person name="Lovell J.T."/>
            <person name="Sreedasyam A."/>
            <person name="Maumus F."/>
            <person name="Tiley G.P."/>
            <person name="Fernandez-Pozo N."/>
            <person name="Barry K."/>
            <person name="Chen C."/>
            <person name="Wang M."/>
            <person name="Lipzen A."/>
            <person name="Daum C."/>
            <person name="Saski C.A."/>
            <person name="Payton A.C."/>
            <person name="Mcbreen J.C."/>
            <person name="Conrad R.E."/>
            <person name="Kollar L.M."/>
            <person name="Olsson S."/>
            <person name="Huttunen S."/>
            <person name="Landis J.B."/>
            <person name="Wickett N.J."/>
            <person name="Johnson M.G."/>
            <person name="Rensing S.A."/>
            <person name="Grimwood J."/>
            <person name="Schmutz J."/>
            <person name="Mcdaniel S.F."/>
        </authorList>
    </citation>
    <scope>NUCLEOTIDE SEQUENCE</scope>
    <source>
        <strain evidence="11">R40</strain>
    </source>
</reference>
<feature type="compositionally biased region" description="Basic and acidic residues" evidence="8">
    <location>
        <begin position="266"/>
        <end position="280"/>
    </location>
</feature>
<keyword evidence="2" id="KW-0227">DNA damage</keyword>
<feature type="region of interest" description="Disordered" evidence="8">
    <location>
        <begin position="255"/>
        <end position="280"/>
    </location>
</feature>
<dbReference type="GO" id="GO:0003678">
    <property type="term" value="F:DNA helicase activity"/>
    <property type="evidence" value="ECO:0007669"/>
    <property type="project" value="TreeGrafter"/>
</dbReference>
<dbReference type="SUPFAM" id="SSF52540">
    <property type="entry name" value="P-loop containing nucleoside triphosphate hydrolases"/>
    <property type="match status" value="2"/>
</dbReference>
<feature type="domain" description="Helicase ATP-binding" evidence="9">
    <location>
        <begin position="462"/>
        <end position="623"/>
    </location>
</feature>
<dbReference type="InterPro" id="IPR003711">
    <property type="entry name" value="CarD-like/TRCF_RID"/>
</dbReference>
<dbReference type="Pfam" id="PF03461">
    <property type="entry name" value="TRCF"/>
    <property type="match status" value="1"/>
</dbReference>
<dbReference type="GO" id="GO:0016787">
    <property type="term" value="F:hydrolase activity"/>
    <property type="evidence" value="ECO:0007669"/>
    <property type="project" value="UniProtKB-KW"/>
</dbReference>
<dbReference type="Gene3D" id="2.40.10.170">
    <property type="match status" value="1"/>
</dbReference>
<organism evidence="11 12">
    <name type="scientific">Ceratodon purpureus</name>
    <name type="common">Fire moss</name>
    <name type="synonym">Dicranum purpureum</name>
    <dbReference type="NCBI Taxonomy" id="3225"/>
    <lineage>
        <taxon>Eukaryota</taxon>
        <taxon>Viridiplantae</taxon>
        <taxon>Streptophyta</taxon>
        <taxon>Embryophyta</taxon>
        <taxon>Bryophyta</taxon>
        <taxon>Bryophytina</taxon>
        <taxon>Bryopsida</taxon>
        <taxon>Dicranidae</taxon>
        <taxon>Pseudoditrichales</taxon>
        <taxon>Ditrichaceae</taxon>
        <taxon>Ceratodon</taxon>
    </lineage>
</organism>
<keyword evidence="3" id="KW-0378">Hydrolase</keyword>
<dbReference type="InterPro" id="IPR001650">
    <property type="entry name" value="Helicase_C-like"/>
</dbReference>
<keyword evidence="12" id="KW-1185">Reference proteome</keyword>
<evidence type="ECO:0000256" key="2">
    <source>
        <dbReference type="ARBA" id="ARBA00022763"/>
    </source>
</evidence>
<dbReference type="Gene3D" id="3.40.50.300">
    <property type="entry name" value="P-loop containing nucleotide triphosphate hydrolases"/>
    <property type="match status" value="2"/>
</dbReference>
<dbReference type="EMBL" id="CM026422">
    <property type="protein sequence ID" value="KAG0586932.1"/>
    <property type="molecule type" value="Genomic_DNA"/>
</dbReference>
<dbReference type="CDD" id="cd17991">
    <property type="entry name" value="DEXHc_TRCF"/>
    <property type="match status" value="1"/>
</dbReference>
<dbReference type="AlphaFoldDB" id="A0A8T0IUW8"/>
<evidence type="ECO:0000256" key="5">
    <source>
        <dbReference type="ARBA" id="ARBA00022840"/>
    </source>
</evidence>
<protein>
    <recommendedName>
        <fullName evidence="13">Transcription-repair coupling factor</fullName>
    </recommendedName>
</protein>
<dbReference type="InterPro" id="IPR037235">
    <property type="entry name" value="TRCF-like_C_D7"/>
</dbReference>
<evidence type="ECO:0000256" key="1">
    <source>
        <dbReference type="ARBA" id="ARBA00022741"/>
    </source>
</evidence>
<dbReference type="GO" id="GO:0005524">
    <property type="term" value="F:ATP binding"/>
    <property type="evidence" value="ECO:0007669"/>
    <property type="project" value="UniProtKB-KW"/>
</dbReference>
<feature type="region of interest" description="Disordered" evidence="8">
    <location>
        <begin position="132"/>
        <end position="242"/>
    </location>
</feature>
<evidence type="ECO:0008006" key="13">
    <source>
        <dbReference type="Google" id="ProtNLM"/>
    </source>
</evidence>
<evidence type="ECO:0000256" key="7">
    <source>
        <dbReference type="ARBA" id="ARBA00023204"/>
    </source>
</evidence>
<dbReference type="SUPFAM" id="SSF141259">
    <property type="entry name" value="CarD-like"/>
    <property type="match status" value="1"/>
</dbReference>
<keyword evidence="4" id="KW-0347">Helicase</keyword>
<dbReference type="Pfam" id="PF00271">
    <property type="entry name" value="Helicase_C"/>
    <property type="match status" value="1"/>
</dbReference>
<gene>
    <name evidence="11" type="ORF">KC19_2G128500</name>
</gene>
<evidence type="ECO:0000313" key="12">
    <source>
        <dbReference type="Proteomes" id="UP000822688"/>
    </source>
</evidence>
<proteinExistence type="predicted"/>
<evidence type="ECO:0000256" key="4">
    <source>
        <dbReference type="ARBA" id="ARBA00022806"/>
    </source>
</evidence>
<keyword evidence="1" id="KW-0547">Nucleotide-binding</keyword>
<dbReference type="InterPro" id="IPR005118">
    <property type="entry name" value="TRCF_C"/>
</dbReference>
<dbReference type="GO" id="GO:0006281">
    <property type="term" value="P:DNA repair"/>
    <property type="evidence" value="ECO:0007669"/>
    <property type="project" value="UniProtKB-KW"/>
</dbReference>
<feature type="domain" description="Helicase C-terminal" evidence="10">
    <location>
        <begin position="644"/>
        <end position="798"/>
    </location>
</feature>
<keyword evidence="6" id="KW-0238">DNA-binding</keyword>
<dbReference type="InterPro" id="IPR027417">
    <property type="entry name" value="P-loop_NTPase"/>
</dbReference>
<dbReference type="PANTHER" id="PTHR47964">
    <property type="entry name" value="ATP-DEPENDENT DNA HELICASE HOMOLOG RECG, CHLOROPLASTIC"/>
    <property type="match status" value="1"/>
</dbReference>
<dbReference type="PROSITE" id="PS51194">
    <property type="entry name" value="HELICASE_CTER"/>
    <property type="match status" value="1"/>
</dbReference>
<dbReference type="SMART" id="SM01058">
    <property type="entry name" value="CarD_TRCF"/>
    <property type="match status" value="1"/>
</dbReference>
<evidence type="ECO:0000256" key="6">
    <source>
        <dbReference type="ARBA" id="ARBA00023125"/>
    </source>
</evidence>
<dbReference type="SMART" id="SM00982">
    <property type="entry name" value="TRCF"/>
    <property type="match status" value="1"/>
</dbReference>
<accession>A0A8T0IUW8</accession>
<keyword evidence="7" id="KW-0234">DNA repair</keyword>
<sequence>MELRSSSLFTCQSSSARPVVHTSRLGIGRTRNPSISAKEFFGQEVAKSVKCFQIRPKGARRRTLTTEYMKLAGFQPSCLVVGRFPSTKGFMLVELSVRSPSLCLCSSARKTPSSPSSWQLLDLEFCSSSSSGFRSAHRSRSSISASRSPPGARSRARTDTLEESSSNPTDSFAEARAESPSLPETLRSLQQAPAVPAGPRRKGKAAKKPPSTRLSNLEGQQPATSSLVAGTSENSGSNHSRSKLLDDLHHQLESEVSRSGGAASDKPMDGEAARKMKERLQEQRRQGMQAISNTMKQRGQGVGGEGETFSYAVDPDTLSVGEYVVHKRVGVGCFIGIKYEVPPGKEKPVKYIYLKYSDGVAKLRAKQANRLLYRYFSPGEVGRAPTLSKLNDTALWEKRMSKGKVAIQKLVVNMMELYIHRLKQTRPVYPRNKKLMASFASRFPYTETVDQKQAILDVERDLTERETPMDRLICGDVGFGKTEVALRALFLAAAAGKQVMVLAPTTVLAKQHYDVIRERFAGYDMKVALLSRFQKDNEKKEVIAGISDGSLNIVVGTHSLLGSQIRYHNLGLLVVDEEQRFGVRQKERITSMKTSVDVLTLSATPIPRTLYLALSGFRDASLITTPPAERRPIVTHLHQFNPETVKKAIDFELKRGGQVFYVVPRVKGMEDTKAVLESYFPDVGIGLAHGQQSAAALEDSMEQFSEGKCLILLCTSIVESGLDIRRVNTIIIEDVQLFGLAQLYQLRGRVGRADREAHAYMFHPSKEHLSDDALERLVALEDCCGLGQGFQLAERDMAIRGIGSVFGEKQSGDVAKIGVDLYLEMLFDGLSKVDLQKLPEVTFQEVQLDLAVSTHIPGDYVTSATLRDKVLQDAEKAANDSMNALMNFTNRLRNEYGPEPPTVEMLLKTLYVKRLAADLGIHRIRTRGKTVVMETNMEPEAYEMLSVAITSTSVQDSLAYEPGKIEMKGLIGLPVERQLERVFGCLAEMRNGLPSFVKYM</sequence>
<dbReference type="PANTHER" id="PTHR47964:SF1">
    <property type="entry name" value="ATP-DEPENDENT DNA HELICASE HOMOLOG RECG, CHLOROPLASTIC"/>
    <property type="match status" value="1"/>
</dbReference>
<keyword evidence="5" id="KW-0067">ATP-binding</keyword>
<evidence type="ECO:0000259" key="10">
    <source>
        <dbReference type="PROSITE" id="PS51194"/>
    </source>
</evidence>
<dbReference type="Pfam" id="PF02559">
    <property type="entry name" value="CarD_TRCF_RID"/>
    <property type="match status" value="1"/>
</dbReference>
<dbReference type="Proteomes" id="UP000822688">
    <property type="component" value="Chromosome 2"/>
</dbReference>